<dbReference type="InterPro" id="IPR043128">
    <property type="entry name" value="Rev_trsase/Diguanyl_cyclase"/>
</dbReference>
<gene>
    <name evidence="10" type="ORF">SAMN05421867_103131</name>
</gene>
<dbReference type="Gene3D" id="3.30.450.20">
    <property type="entry name" value="PAS domain"/>
    <property type="match status" value="1"/>
</dbReference>
<dbReference type="PROSITE" id="PS50887">
    <property type="entry name" value="GGDEF"/>
    <property type="match status" value="1"/>
</dbReference>
<dbReference type="AlphaFoldDB" id="A0A1I0WQI2"/>
<feature type="transmembrane region" description="Helical" evidence="7">
    <location>
        <begin position="265"/>
        <end position="288"/>
    </location>
</feature>
<feature type="transmembrane region" description="Helical" evidence="7">
    <location>
        <begin position="240"/>
        <end position="259"/>
    </location>
</feature>
<feature type="transmembrane region" description="Helical" evidence="7">
    <location>
        <begin position="58"/>
        <end position="78"/>
    </location>
</feature>
<keyword evidence="5 7" id="KW-0472">Membrane</keyword>
<dbReference type="Pfam" id="PF00563">
    <property type="entry name" value="EAL"/>
    <property type="match status" value="1"/>
</dbReference>
<feature type="transmembrane region" description="Helical" evidence="7">
    <location>
        <begin position="118"/>
        <end position="140"/>
    </location>
</feature>
<dbReference type="NCBIfam" id="TIGR00254">
    <property type="entry name" value="GGDEF"/>
    <property type="match status" value="1"/>
</dbReference>
<dbReference type="SUPFAM" id="SSF55073">
    <property type="entry name" value="Nucleotide cyclase"/>
    <property type="match status" value="1"/>
</dbReference>
<dbReference type="CDD" id="cd01949">
    <property type="entry name" value="GGDEF"/>
    <property type="match status" value="1"/>
</dbReference>
<dbReference type="Gene3D" id="3.30.70.270">
    <property type="match status" value="1"/>
</dbReference>
<dbReference type="Pfam" id="PF05231">
    <property type="entry name" value="MASE1"/>
    <property type="match status" value="1"/>
</dbReference>
<evidence type="ECO:0000256" key="6">
    <source>
        <dbReference type="SAM" id="MobiDB-lite"/>
    </source>
</evidence>
<feature type="domain" description="EAL" evidence="8">
    <location>
        <begin position="633"/>
        <end position="878"/>
    </location>
</feature>
<name>A0A1I0WQI2_9CELL</name>
<keyword evidence="3 7" id="KW-0812">Transmembrane</keyword>
<dbReference type="SUPFAM" id="SSF141868">
    <property type="entry name" value="EAL domain-like"/>
    <property type="match status" value="1"/>
</dbReference>
<evidence type="ECO:0000256" key="5">
    <source>
        <dbReference type="ARBA" id="ARBA00023136"/>
    </source>
</evidence>
<feature type="region of interest" description="Disordered" evidence="6">
    <location>
        <begin position="341"/>
        <end position="371"/>
    </location>
</feature>
<dbReference type="SMART" id="SM00052">
    <property type="entry name" value="EAL"/>
    <property type="match status" value="1"/>
</dbReference>
<comment type="subcellular location">
    <subcellularLocation>
        <location evidence="1">Cell membrane</location>
        <topology evidence="1">Multi-pass membrane protein</topology>
    </subcellularLocation>
</comment>
<keyword evidence="11" id="KW-1185">Reference proteome</keyword>
<dbReference type="RefSeq" id="WP_175499277.1">
    <property type="nucleotide sequence ID" value="NZ_BONM01000002.1"/>
</dbReference>
<keyword evidence="4 7" id="KW-1133">Transmembrane helix</keyword>
<dbReference type="Pfam" id="PF00990">
    <property type="entry name" value="GGDEF"/>
    <property type="match status" value="1"/>
</dbReference>
<evidence type="ECO:0000256" key="7">
    <source>
        <dbReference type="SAM" id="Phobius"/>
    </source>
</evidence>
<organism evidence="10 11">
    <name type="scientific">Cellulomonas marina</name>
    <dbReference type="NCBI Taxonomy" id="988821"/>
    <lineage>
        <taxon>Bacteria</taxon>
        <taxon>Bacillati</taxon>
        <taxon>Actinomycetota</taxon>
        <taxon>Actinomycetes</taxon>
        <taxon>Micrococcales</taxon>
        <taxon>Cellulomonadaceae</taxon>
        <taxon>Cellulomonas</taxon>
    </lineage>
</organism>
<dbReference type="InterPro" id="IPR035919">
    <property type="entry name" value="EAL_sf"/>
</dbReference>
<dbReference type="PROSITE" id="PS50883">
    <property type="entry name" value="EAL"/>
    <property type="match status" value="1"/>
</dbReference>
<dbReference type="SUPFAM" id="SSF55785">
    <property type="entry name" value="PYP-like sensor domain (PAS domain)"/>
    <property type="match status" value="1"/>
</dbReference>
<dbReference type="InterPro" id="IPR001633">
    <property type="entry name" value="EAL_dom"/>
</dbReference>
<dbReference type="InterPro" id="IPR052155">
    <property type="entry name" value="Biofilm_reg_signaling"/>
</dbReference>
<dbReference type="PANTHER" id="PTHR44757">
    <property type="entry name" value="DIGUANYLATE CYCLASE DGCP"/>
    <property type="match status" value="1"/>
</dbReference>
<dbReference type="Gene3D" id="3.20.20.450">
    <property type="entry name" value="EAL domain"/>
    <property type="match status" value="1"/>
</dbReference>
<feature type="transmembrane region" description="Helical" evidence="7">
    <location>
        <begin position="35"/>
        <end position="51"/>
    </location>
</feature>
<dbReference type="InterPro" id="IPR035965">
    <property type="entry name" value="PAS-like_dom_sf"/>
</dbReference>
<dbReference type="InterPro" id="IPR029787">
    <property type="entry name" value="Nucleotide_cyclase"/>
</dbReference>
<dbReference type="Proteomes" id="UP000199012">
    <property type="component" value="Unassembled WGS sequence"/>
</dbReference>
<evidence type="ECO:0000256" key="2">
    <source>
        <dbReference type="ARBA" id="ARBA00022475"/>
    </source>
</evidence>
<dbReference type="InterPro" id="IPR007895">
    <property type="entry name" value="MASE1"/>
</dbReference>
<dbReference type="InterPro" id="IPR000160">
    <property type="entry name" value="GGDEF_dom"/>
</dbReference>
<dbReference type="EMBL" id="FOKA01000003">
    <property type="protein sequence ID" value="SFA90448.1"/>
    <property type="molecule type" value="Genomic_DNA"/>
</dbReference>
<evidence type="ECO:0000259" key="8">
    <source>
        <dbReference type="PROSITE" id="PS50883"/>
    </source>
</evidence>
<dbReference type="STRING" id="988821.SAMN05421867_103131"/>
<keyword evidence="2" id="KW-1003">Cell membrane</keyword>
<dbReference type="CDD" id="cd01948">
    <property type="entry name" value="EAL"/>
    <property type="match status" value="1"/>
</dbReference>
<reference evidence="11" key="1">
    <citation type="submission" date="2016-10" db="EMBL/GenBank/DDBJ databases">
        <authorList>
            <person name="Varghese N."/>
            <person name="Submissions S."/>
        </authorList>
    </citation>
    <scope>NUCLEOTIDE SEQUENCE [LARGE SCALE GENOMIC DNA]</scope>
    <source>
        <strain evidence="11">CGMCC 4.6945</strain>
    </source>
</reference>
<proteinExistence type="predicted"/>
<accession>A0A1I0WQI2</accession>
<evidence type="ECO:0000313" key="11">
    <source>
        <dbReference type="Proteomes" id="UP000199012"/>
    </source>
</evidence>
<feature type="transmembrane region" description="Helical" evidence="7">
    <location>
        <begin position="194"/>
        <end position="210"/>
    </location>
</feature>
<feature type="domain" description="GGDEF" evidence="9">
    <location>
        <begin position="492"/>
        <end position="624"/>
    </location>
</feature>
<evidence type="ECO:0000256" key="4">
    <source>
        <dbReference type="ARBA" id="ARBA00022989"/>
    </source>
</evidence>
<evidence type="ECO:0000256" key="3">
    <source>
        <dbReference type="ARBA" id="ARBA00022692"/>
    </source>
</evidence>
<dbReference type="FunFam" id="3.30.70.270:FF:000001">
    <property type="entry name" value="Diguanylate cyclase domain protein"/>
    <property type="match status" value="1"/>
</dbReference>
<evidence type="ECO:0000256" key="1">
    <source>
        <dbReference type="ARBA" id="ARBA00004651"/>
    </source>
</evidence>
<dbReference type="GO" id="GO:0005886">
    <property type="term" value="C:plasma membrane"/>
    <property type="evidence" value="ECO:0007669"/>
    <property type="project" value="UniProtKB-SubCell"/>
</dbReference>
<feature type="transmembrane region" description="Helical" evidence="7">
    <location>
        <begin position="84"/>
        <end position="106"/>
    </location>
</feature>
<protein>
    <submittedName>
        <fullName evidence="10">Diguanylate cyclase (GGDEF) domain-containing protein</fullName>
    </submittedName>
</protein>
<feature type="transmembrane region" description="Helical" evidence="7">
    <location>
        <begin position="146"/>
        <end position="173"/>
    </location>
</feature>
<dbReference type="PANTHER" id="PTHR44757:SF2">
    <property type="entry name" value="BIOFILM ARCHITECTURE MAINTENANCE PROTEIN MBAA"/>
    <property type="match status" value="1"/>
</dbReference>
<evidence type="ECO:0000313" key="10">
    <source>
        <dbReference type="EMBL" id="SFA90448.1"/>
    </source>
</evidence>
<evidence type="ECO:0000259" key="9">
    <source>
        <dbReference type="PROSITE" id="PS50887"/>
    </source>
</evidence>
<dbReference type="SMART" id="SM00267">
    <property type="entry name" value="GGDEF"/>
    <property type="match status" value="1"/>
</dbReference>
<sequence length="878" mass="92986">MTTVPRPVAVQALAALAYLVAGVLGGLTRLPSPPVAFVWPAAGVALLWFLLTPVRLRYRVAMPALLVLAFVANVLTHAPVLTSAAFALANVAHAVVGGAVFERLAWHTPRSLRDGRGLLAIGVASTAGALAGAPVLLAVLGPQDLAAAWSIVVLWVPRFTASTAVVVALVLAWRAASEDRAAGRRAAARSRSEVAVVLLGALAVDVWLYALGRGEAYAFLTLPVTVLVAWRLTPAWTSTYGAAAAALGVVATLLGQGPFADVEPVAARTVVVQVFIGVTGLVGLALSLEVRQRRLALESAHRRGDALERTRQSAVVPNALVSLEARSRGVVRYANPALRRWWGQDEPPDDAPGAAHDGAPGDEHDAAPRGGLVGRAWPDLLEPAERGRLAAVLDELAAGTRDAWEGQLEHRTASGERRACLVVAGVLLHEEQGDGRTERMANLQLVDVTDRTQLEARLSHQALHDQLTGLPNRVLLAERIAQALAAPARADATVAVLFLDLDHFKRVNDSLGHAAGDVVLQQVAERLVAAVRPGDTVARIGGDEFVVCCPDVADPKAGAALAARIARHVCRPVTVEGRDIPVGASIGLTLARPGTDAGALLREADTAMYEAKADGRGRTAVFADVLFDRARQDLQLDDELRRAVERQQFVLHFQPIVEIASTRVTAVEALLRWQHPERGLLLPGQWLAVAEQSGVMPALGRWALVEAFTQWPRIARTFGADVDVHVNVSAAQLGDGGFATVVTDALTGTGMDPGRVVLELTETHLLTIDRPLVEDLERLRALGVRLSVDDFGTGYSSLTQLTALPVDEVKIDRSFVAAMRTDARSRAVVEGVVAMARAMSLDLVAEGVETDEVAAVLSASGCRVAQGYLWGRPAALAA</sequence>